<accession>A0A422M1X3</accession>
<comment type="caution">
    <text evidence="2">The sequence shown here is derived from an EMBL/GenBank/DDBJ whole genome shotgun (WGS) entry which is preliminary data.</text>
</comment>
<sequence length="113" mass="12886">MNLPQRQHGFLLTPNANLHMRPLTYCLLSTLLFGLPFSAFMSMLISYRRLWAVLSVVVICLTIFLASIITVISNAKKETLPSLFKTKRRWLIQLLGALVEAALFLFIKFLTSQ</sequence>
<reference evidence="2 3" key="1">
    <citation type="journal article" date="2018" name="Front. Microbiol.">
        <title>Conversion of Methionine to Cysteine in Lactobacillus paracasei Depends on the Highly Mobile cysK-ctl-cysE Gene Cluster.</title>
        <authorList>
            <person name="Wuthrich D."/>
            <person name="Irmler S."/>
            <person name="Berthoud H."/>
            <person name="Guggenbuhl B."/>
            <person name="Eugster E."/>
            <person name="Bruggmann R."/>
        </authorList>
    </citation>
    <scope>NUCLEOTIDE SEQUENCE [LARGE SCALE GENOMIC DNA]</scope>
    <source>
        <strain evidence="2 3">FAM18157</strain>
    </source>
</reference>
<keyword evidence="1" id="KW-0472">Membrane</keyword>
<feature type="transmembrane region" description="Helical" evidence="1">
    <location>
        <begin position="25"/>
        <end position="45"/>
    </location>
</feature>
<feature type="transmembrane region" description="Helical" evidence="1">
    <location>
        <begin position="51"/>
        <end position="69"/>
    </location>
</feature>
<evidence type="ECO:0000256" key="1">
    <source>
        <dbReference type="SAM" id="Phobius"/>
    </source>
</evidence>
<keyword evidence="1" id="KW-0812">Transmembrane</keyword>
<keyword evidence="1" id="KW-1133">Transmembrane helix</keyword>
<evidence type="ECO:0000313" key="2">
    <source>
        <dbReference type="EMBL" id="RND80788.1"/>
    </source>
</evidence>
<protein>
    <submittedName>
        <fullName evidence="2">Uncharacterized protein</fullName>
    </submittedName>
</protein>
<dbReference type="Proteomes" id="UP000284716">
    <property type="component" value="Unassembled WGS sequence"/>
</dbReference>
<dbReference type="RefSeq" id="WP_032788207.1">
    <property type="nucleotide sequence ID" value="NZ_LKFS01000071.1"/>
</dbReference>
<gene>
    <name evidence="2" type="ORF">FAM18157_01774</name>
</gene>
<dbReference type="EMBL" id="LKFS01000071">
    <property type="protein sequence ID" value="RND80788.1"/>
    <property type="molecule type" value="Genomic_DNA"/>
</dbReference>
<feature type="transmembrane region" description="Helical" evidence="1">
    <location>
        <begin position="90"/>
        <end position="110"/>
    </location>
</feature>
<evidence type="ECO:0000313" key="3">
    <source>
        <dbReference type="Proteomes" id="UP000284716"/>
    </source>
</evidence>
<proteinExistence type="predicted"/>
<organism evidence="2 3">
    <name type="scientific">Lacticaseibacillus paracasei</name>
    <name type="common">Lactobacillus paracasei</name>
    <dbReference type="NCBI Taxonomy" id="1597"/>
    <lineage>
        <taxon>Bacteria</taxon>
        <taxon>Bacillati</taxon>
        <taxon>Bacillota</taxon>
        <taxon>Bacilli</taxon>
        <taxon>Lactobacillales</taxon>
        <taxon>Lactobacillaceae</taxon>
        <taxon>Lacticaseibacillus</taxon>
    </lineage>
</organism>
<dbReference type="AlphaFoldDB" id="A0A422M1X3"/>
<name>A0A422M1X3_LACPA</name>